<accession>A0AAW6EB33</accession>
<reference evidence="1" key="1">
    <citation type="submission" date="2023-01" db="EMBL/GenBank/DDBJ databases">
        <title>Human gut microbiome strain richness.</title>
        <authorList>
            <person name="Chen-Liaw A."/>
        </authorList>
    </citation>
    <scope>NUCLEOTIDE SEQUENCE</scope>
    <source>
        <strain evidence="1">D43st1_D9_D43t1_170807</strain>
    </source>
</reference>
<evidence type="ECO:0000313" key="1">
    <source>
        <dbReference type="EMBL" id="MDB8750345.1"/>
    </source>
</evidence>
<dbReference type="RefSeq" id="WP_195221035.1">
    <property type="nucleotide sequence ID" value="NZ_JADMWL010000009.1"/>
</dbReference>
<protein>
    <submittedName>
        <fullName evidence="1">RloB family protein</fullName>
    </submittedName>
</protein>
<dbReference type="Pfam" id="PF13707">
    <property type="entry name" value="RloB"/>
    <property type="match status" value="1"/>
</dbReference>
<dbReference type="EMBL" id="JAQMLU010000011">
    <property type="protein sequence ID" value="MDB8750345.1"/>
    <property type="molecule type" value="Genomic_DNA"/>
</dbReference>
<dbReference type="InterPro" id="IPR025591">
    <property type="entry name" value="RloB"/>
</dbReference>
<name>A0AAW6EB33_9FIRM</name>
<dbReference type="Proteomes" id="UP001213042">
    <property type="component" value="Unassembled WGS sequence"/>
</dbReference>
<dbReference type="AlphaFoldDB" id="A0AAW6EB33"/>
<sequence length="218" mass="26406">MKRKTQVKYYFSVEGDTEKWYLDWLEKIINNDPNSVITVKLDSKIEKSPQRRVKRMSIITQTEIWHLCDYESNGHQHSTELKKVIDEMADIKNHGKKVTYKFGYSNLTFDLWIILHKAEMKAPQTHRSNYLQYINRAYNEHFESMDKYKQERNFKKCLSKLTLEDVRTAIKRSKQIMKQNEEVNVPKKHRKYEYYEENPSLAIWEIIEKILKDCELFQ</sequence>
<gene>
    <name evidence="1" type="ORF">PNW00_07790</name>
</gene>
<evidence type="ECO:0000313" key="2">
    <source>
        <dbReference type="Proteomes" id="UP001213042"/>
    </source>
</evidence>
<comment type="caution">
    <text evidence="1">The sequence shown here is derived from an EMBL/GenBank/DDBJ whole genome shotgun (WGS) entry which is preliminary data.</text>
</comment>
<proteinExistence type="predicted"/>
<organism evidence="1 2">
    <name type="scientific">Ruminococcus bicirculans</name>
    <name type="common">ex Wegman et al. 2014</name>
    <dbReference type="NCBI Taxonomy" id="1160721"/>
    <lineage>
        <taxon>Bacteria</taxon>
        <taxon>Bacillati</taxon>
        <taxon>Bacillota</taxon>
        <taxon>Clostridia</taxon>
        <taxon>Eubacteriales</taxon>
        <taxon>Oscillospiraceae</taxon>
        <taxon>Ruminococcus</taxon>
    </lineage>
</organism>